<dbReference type="GO" id="GO:0004714">
    <property type="term" value="F:transmembrane receptor protein tyrosine kinase activity"/>
    <property type="evidence" value="ECO:0007669"/>
    <property type="project" value="InterPro"/>
</dbReference>
<evidence type="ECO:0000256" key="2">
    <source>
        <dbReference type="ARBA" id="ARBA00022527"/>
    </source>
</evidence>
<accession>A0A5D3A8R4</accession>
<sequence length="811" mass="91659">MENLIIIFLIFLPFSSAYTLPNEHFINCGSDNNFTGNDGRNFVGDRYAGVSFFKGKTGTKRETTSTVSQLYWTVRIYSQPSFYEFIIKTSGTYFVRLHFFVPSSSDNLYNAKFTVLASGFETVLASGFELLSNFSVKNSPVGSPVIKEFLVDINEGRFKINFIPSQGSNIAFVNAIEVFLTPESFVPDTAPLAGRRRGSFDGLRSRVLHTVYRINVGGATITTDEDTLWRNWIPDDQFLSDPKSAKNSSFFNGEPAYTSGRADEYTAPSLVYKTAKQLNVEDNTSRQFFNITWSFNVSKSSRHFVRFHFCDIVSPSIDSVMFDLYIYDKFDKVVYPYNETGQLEVPFYFDFVVDSDKSGVMNVSVGPRNDSEDQRAFLNGIEIMEFMKESSFVVRQERSKKRTNLVPIVGSVVGTVVFVVVFIVAMVMFSKFRKRKPLSEKTSNMSPLDLALRISYYEIEQATKNFDSGLLIGEGGFGRVYEGLFRGKKVAVKRSEPGHGQGLLEFQTEIVVLSRIRHRHLVSLIGYCDERSEMILVYEFMEKGTLRDHLYNQSSDVEKPYIARSDLSWKQRLEICIGAAKGLNYLHTGSDGGIIHRDVKSTNILLDEQLVAKVADFGVSKFNLPDEEHSVDVKGTFGYLDPEYFLSLQLTDKSDVYSFGVVLLEVLCARPAVMASNRREEVNLAEWGMLWLRKGQLEKIIDPMLVDTINPNSLRKFVETTEKCLRPSGNERPMMRDVLWDLEYALQLQLIPMNNGTFEDSTTNVSLEFSMTPVLHRLPSNSFPAVEEEGAALLSVDASDVFSLLSVGEAR</sequence>
<dbReference type="FunFam" id="1.10.510.10:FF:000252">
    <property type="entry name" value="Receptor-like protein kinase FERONIA"/>
    <property type="match status" value="1"/>
</dbReference>
<evidence type="ECO:0000256" key="12">
    <source>
        <dbReference type="PROSITE-ProRule" id="PRU10141"/>
    </source>
</evidence>
<evidence type="ECO:0000259" key="15">
    <source>
        <dbReference type="PROSITE" id="PS50011"/>
    </source>
</evidence>
<protein>
    <recommendedName>
        <fullName evidence="15">Protein kinase domain-containing protein</fullName>
    </recommendedName>
</protein>
<keyword evidence="2" id="KW-0723">Serine/threonine-protein kinase</keyword>
<evidence type="ECO:0000256" key="14">
    <source>
        <dbReference type="SAM" id="SignalP"/>
    </source>
</evidence>
<gene>
    <name evidence="16" type="ORF">E1A91_A02G173100v1</name>
</gene>
<evidence type="ECO:0000256" key="13">
    <source>
        <dbReference type="SAM" id="Phobius"/>
    </source>
</evidence>
<dbReference type="PROSITE" id="PS50011">
    <property type="entry name" value="PROTEIN_KINASE_DOM"/>
    <property type="match status" value="1"/>
</dbReference>
<evidence type="ECO:0000313" key="16">
    <source>
        <dbReference type="EMBL" id="TYJ47218.1"/>
    </source>
</evidence>
<feature type="signal peptide" evidence="14">
    <location>
        <begin position="1"/>
        <end position="17"/>
    </location>
</feature>
<dbReference type="AlphaFoldDB" id="A0A5D3A8R4"/>
<evidence type="ECO:0000256" key="3">
    <source>
        <dbReference type="ARBA" id="ARBA00022679"/>
    </source>
</evidence>
<keyword evidence="4 13" id="KW-0812">Transmembrane</keyword>
<dbReference type="EMBL" id="CM017637">
    <property type="protein sequence ID" value="TYJ47218.1"/>
    <property type="molecule type" value="Genomic_DNA"/>
</dbReference>
<dbReference type="InterPro" id="IPR017441">
    <property type="entry name" value="Protein_kinase_ATP_BS"/>
</dbReference>
<keyword evidence="11" id="KW-0325">Glycoprotein</keyword>
<dbReference type="FunFam" id="2.60.120.430:FF:000013">
    <property type="entry name" value="Putative receptor-like protein kinase"/>
    <property type="match status" value="1"/>
</dbReference>
<dbReference type="CDD" id="cd14066">
    <property type="entry name" value="STKc_IRAK"/>
    <property type="match status" value="1"/>
</dbReference>
<feature type="binding site" evidence="12">
    <location>
        <position position="493"/>
    </location>
    <ligand>
        <name>ATP</name>
        <dbReference type="ChEBI" id="CHEBI:30616"/>
    </ligand>
</feature>
<dbReference type="InterPro" id="IPR011009">
    <property type="entry name" value="Kinase-like_dom_sf"/>
</dbReference>
<proteinExistence type="predicted"/>
<evidence type="ECO:0000256" key="5">
    <source>
        <dbReference type="ARBA" id="ARBA00022729"/>
    </source>
</evidence>
<dbReference type="Gene3D" id="3.30.200.20">
    <property type="entry name" value="Phosphorylase Kinase, domain 1"/>
    <property type="match status" value="1"/>
</dbReference>
<dbReference type="PANTHER" id="PTHR27003:SF59">
    <property type="entry name" value="PROTEIN KINASE DOMAIN-CONTAINING PROTEIN"/>
    <property type="match status" value="1"/>
</dbReference>
<dbReference type="InterPro" id="IPR000719">
    <property type="entry name" value="Prot_kinase_dom"/>
</dbReference>
<dbReference type="InterPro" id="IPR001245">
    <property type="entry name" value="Ser-Thr/Tyr_kinase_cat_dom"/>
</dbReference>
<dbReference type="GO" id="GO:0009506">
    <property type="term" value="C:plasmodesma"/>
    <property type="evidence" value="ECO:0007669"/>
    <property type="project" value="TreeGrafter"/>
</dbReference>
<keyword evidence="7" id="KW-0418">Kinase</keyword>
<dbReference type="GO" id="GO:0004674">
    <property type="term" value="F:protein serine/threonine kinase activity"/>
    <property type="evidence" value="ECO:0007669"/>
    <property type="project" value="UniProtKB-KW"/>
</dbReference>
<dbReference type="PROSITE" id="PS00108">
    <property type="entry name" value="PROTEIN_KINASE_ST"/>
    <property type="match status" value="1"/>
</dbReference>
<dbReference type="InterPro" id="IPR008271">
    <property type="entry name" value="Ser/Thr_kinase_AS"/>
</dbReference>
<dbReference type="PROSITE" id="PS00107">
    <property type="entry name" value="PROTEIN_KINASE_ATP"/>
    <property type="match status" value="1"/>
</dbReference>
<keyword evidence="9 13" id="KW-1133">Transmembrane helix</keyword>
<feature type="chain" id="PRO_5022781079" description="Protein kinase domain-containing protein" evidence="14">
    <location>
        <begin position="18"/>
        <end position="811"/>
    </location>
</feature>
<dbReference type="Gene3D" id="2.60.120.430">
    <property type="entry name" value="Galactose-binding lectin"/>
    <property type="match status" value="2"/>
</dbReference>
<evidence type="ECO:0000256" key="7">
    <source>
        <dbReference type="ARBA" id="ARBA00022777"/>
    </source>
</evidence>
<dbReference type="InterPro" id="IPR045272">
    <property type="entry name" value="ANXUR1/2-like"/>
</dbReference>
<keyword evidence="3" id="KW-0808">Transferase</keyword>
<organism evidence="16 17">
    <name type="scientific">Gossypium mustelinum</name>
    <name type="common">Cotton</name>
    <name type="synonym">Gossypium caicoense</name>
    <dbReference type="NCBI Taxonomy" id="34275"/>
    <lineage>
        <taxon>Eukaryota</taxon>
        <taxon>Viridiplantae</taxon>
        <taxon>Streptophyta</taxon>
        <taxon>Embryophyta</taxon>
        <taxon>Tracheophyta</taxon>
        <taxon>Spermatophyta</taxon>
        <taxon>Magnoliopsida</taxon>
        <taxon>eudicotyledons</taxon>
        <taxon>Gunneridae</taxon>
        <taxon>Pentapetalae</taxon>
        <taxon>rosids</taxon>
        <taxon>malvids</taxon>
        <taxon>Malvales</taxon>
        <taxon>Malvaceae</taxon>
        <taxon>Malvoideae</taxon>
        <taxon>Gossypium</taxon>
    </lineage>
</organism>
<evidence type="ECO:0000256" key="11">
    <source>
        <dbReference type="ARBA" id="ARBA00023180"/>
    </source>
</evidence>
<dbReference type="Pfam" id="PF07714">
    <property type="entry name" value="PK_Tyr_Ser-Thr"/>
    <property type="match status" value="1"/>
</dbReference>
<keyword evidence="5 14" id="KW-0732">Signal</keyword>
<dbReference type="GO" id="GO:0005524">
    <property type="term" value="F:ATP binding"/>
    <property type="evidence" value="ECO:0007669"/>
    <property type="project" value="UniProtKB-UniRule"/>
</dbReference>
<comment type="subcellular location">
    <subcellularLocation>
        <location evidence="1">Membrane</location>
        <topology evidence="1">Single-pass type I membrane protein</topology>
    </subcellularLocation>
</comment>
<evidence type="ECO:0000256" key="9">
    <source>
        <dbReference type="ARBA" id="ARBA00022989"/>
    </source>
</evidence>
<reference evidence="16 17" key="1">
    <citation type="submission" date="2019-07" db="EMBL/GenBank/DDBJ databases">
        <title>WGS assembly of Gossypium mustelinum.</title>
        <authorList>
            <person name="Chen Z.J."/>
            <person name="Sreedasyam A."/>
            <person name="Ando A."/>
            <person name="Song Q."/>
            <person name="De L."/>
            <person name="Hulse-Kemp A."/>
            <person name="Ding M."/>
            <person name="Ye W."/>
            <person name="Kirkbride R."/>
            <person name="Jenkins J."/>
            <person name="Plott C."/>
            <person name="Lovell J."/>
            <person name="Lin Y.-M."/>
            <person name="Vaughn R."/>
            <person name="Liu B."/>
            <person name="Li W."/>
            <person name="Simpson S."/>
            <person name="Scheffler B."/>
            <person name="Saski C."/>
            <person name="Grover C."/>
            <person name="Hu G."/>
            <person name="Conover J."/>
            <person name="Carlson J."/>
            <person name="Shu S."/>
            <person name="Boston L."/>
            <person name="Williams M."/>
            <person name="Peterson D."/>
            <person name="Mcgee K."/>
            <person name="Jones D."/>
            <person name="Wendel J."/>
            <person name="Stelly D."/>
            <person name="Grimwood J."/>
            <person name="Schmutz J."/>
        </authorList>
    </citation>
    <scope>NUCLEOTIDE SEQUENCE [LARGE SCALE GENOMIC DNA]</scope>
    <source>
        <strain evidence="16">1408120.09</strain>
    </source>
</reference>
<dbReference type="SMART" id="SM00220">
    <property type="entry name" value="S_TKc"/>
    <property type="match status" value="1"/>
</dbReference>
<dbReference type="Gene3D" id="1.10.510.10">
    <property type="entry name" value="Transferase(Phosphotransferase) domain 1"/>
    <property type="match status" value="1"/>
</dbReference>
<dbReference type="SUPFAM" id="SSF56112">
    <property type="entry name" value="Protein kinase-like (PK-like)"/>
    <property type="match status" value="1"/>
</dbReference>
<dbReference type="FunFam" id="3.30.200.20:FF:000039">
    <property type="entry name" value="receptor-like protein kinase FERONIA"/>
    <property type="match status" value="1"/>
</dbReference>
<keyword evidence="8 12" id="KW-0067">ATP-binding</keyword>
<dbReference type="Proteomes" id="UP000323597">
    <property type="component" value="Chromosome A02"/>
</dbReference>
<evidence type="ECO:0000313" key="17">
    <source>
        <dbReference type="Proteomes" id="UP000323597"/>
    </source>
</evidence>
<keyword evidence="6 12" id="KW-0547">Nucleotide-binding</keyword>
<dbReference type="Pfam" id="PF12819">
    <property type="entry name" value="Malectin_like"/>
    <property type="match status" value="1"/>
</dbReference>
<evidence type="ECO:0000256" key="4">
    <source>
        <dbReference type="ARBA" id="ARBA00022692"/>
    </source>
</evidence>
<keyword evidence="17" id="KW-1185">Reference proteome</keyword>
<keyword evidence="10 13" id="KW-0472">Membrane</keyword>
<dbReference type="InterPro" id="IPR024788">
    <property type="entry name" value="Malectin-like_Carb-bd_dom"/>
</dbReference>
<evidence type="ECO:0000256" key="8">
    <source>
        <dbReference type="ARBA" id="ARBA00022840"/>
    </source>
</evidence>
<evidence type="ECO:0000256" key="1">
    <source>
        <dbReference type="ARBA" id="ARBA00004479"/>
    </source>
</evidence>
<dbReference type="GO" id="GO:0005886">
    <property type="term" value="C:plasma membrane"/>
    <property type="evidence" value="ECO:0007669"/>
    <property type="project" value="TreeGrafter"/>
</dbReference>
<feature type="transmembrane region" description="Helical" evidence="13">
    <location>
        <begin position="405"/>
        <end position="429"/>
    </location>
</feature>
<dbReference type="PANTHER" id="PTHR27003">
    <property type="entry name" value="OS07G0166700 PROTEIN"/>
    <property type="match status" value="1"/>
</dbReference>
<name>A0A5D3A8R4_GOSMU</name>
<evidence type="ECO:0000256" key="6">
    <source>
        <dbReference type="ARBA" id="ARBA00022741"/>
    </source>
</evidence>
<feature type="domain" description="Protein kinase" evidence="15">
    <location>
        <begin position="466"/>
        <end position="745"/>
    </location>
</feature>
<evidence type="ECO:0000256" key="10">
    <source>
        <dbReference type="ARBA" id="ARBA00023136"/>
    </source>
</evidence>